<evidence type="ECO:0000313" key="2">
    <source>
        <dbReference type="EMBL" id="SUA48479.1"/>
    </source>
</evidence>
<proteinExistence type="predicted"/>
<dbReference type="AlphaFoldDB" id="A0A378X4Y7"/>
<evidence type="ECO:0000256" key="1">
    <source>
        <dbReference type="SAM" id="MobiDB-lite"/>
    </source>
</evidence>
<sequence length="64" mass="6421">MQRRNLSGEQPDFVDVGLALEFAAVAAGDRGPADQDGAGLVADQGVGSGRPSSARLAACEPVPV</sequence>
<feature type="region of interest" description="Disordered" evidence="1">
    <location>
        <begin position="29"/>
        <end position="64"/>
    </location>
</feature>
<name>A0A378X4Y7_9NOCA</name>
<dbReference type="Proteomes" id="UP000255082">
    <property type="component" value="Unassembled WGS sequence"/>
</dbReference>
<dbReference type="EMBL" id="UGRU01000001">
    <property type="protein sequence ID" value="SUA48479.1"/>
    <property type="molecule type" value="Genomic_DNA"/>
</dbReference>
<evidence type="ECO:0000313" key="3">
    <source>
        <dbReference type="Proteomes" id="UP000255082"/>
    </source>
</evidence>
<reference evidence="2 3" key="1">
    <citation type="submission" date="2018-06" db="EMBL/GenBank/DDBJ databases">
        <authorList>
            <consortium name="Pathogen Informatics"/>
            <person name="Doyle S."/>
        </authorList>
    </citation>
    <scope>NUCLEOTIDE SEQUENCE [LARGE SCALE GENOMIC DNA]</scope>
    <source>
        <strain evidence="2 3">NCTC13184</strain>
    </source>
</reference>
<gene>
    <name evidence="2" type="ORF">NCTC13184_07033</name>
</gene>
<protein>
    <submittedName>
        <fullName evidence="2">Uncharacterized protein</fullName>
    </submittedName>
</protein>
<organism evidence="2 3">
    <name type="scientific">Nocardia africana</name>
    <dbReference type="NCBI Taxonomy" id="134964"/>
    <lineage>
        <taxon>Bacteria</taxon>
        <taxon>Bacillati</taxon>
        <taxon>Actinomycetota</taxon>
        <taxon>Actinomycetes</taxon>
        <taxon>Mycobacteriales</taxon>
        <taxon>Nocardiaceae</taxon>
        <taxon>Nocardia</taxon>
    </lineage>
</organism>
<accession>A0A378X4Y7</accession>